<evidence type="ECO:0000256" key="2">
    <source>
        <dbReference type="ARBA" id="ARBA00023015"/>
    </source>
</evidence>
<gene>
    <name evidence="6" type="ORF">OG549_36820</name>
</gene>
<dbReference type="FunFam" id="1.10.10.10:FF:000001">
    <property type="entry name" value="LysR family transcriptional regulator"/>
    <property type="match status" value="1"/>
</dbReference>
<dbReference type="InterPro" id="IPR036388">
    <property type="entry name" value="WH-like_DNA-bd_sf"/>
</dbReference>
<dbReference type="EMBL" id="CP108318">
    <property type="protein sequence ID" value="WTW65758.1"/>
    <property type="molecule type" value="Genomic_DNA"/>
</dbReference>
<evidence type="ECO:0000256" key="4">
    <source>
        <dbReference type="ARBA" id="ARBA00023163"/>
    </source>
</evidence>
<keyword evidence="3" id="KW-0238">DNA-binding</keyword>
<dbReference type="Pfam" id="PF03466">
    <property type="entry name" value="LysR_substrate"/>
    <property type="match status" value="1"/>
</dbReference>
<dbReference type="GO" id="GO:0003700">
    <property type="term" value="F:DNA-binding transcription factor activity"/>
    <property type="evidence" value="ECO:0007669"/>
    <property type="project" value="InterPro"/>
</dbReference>
<dbReference type="CDD" id="cd08414">
    <property type="entry name" value="PBP2_LTTR_aromatics_like"/>
    <property type="match status" value="1"/>
</dbReference>
<keyword evidence="4" id="KW-0804">Transcription</keyword>
<dbReference type="SUPFAM" id="SSF53850">
    <property type="entry name" value="Periplasmic binding protein-like II"/>
    <property type="match status" value="1"/>
</dbReference>
<dbReference type="PANTHER" id="PTHR30346:SF0">
    <property type="entry name" value="HCA OPERON TRANSCRIPTIONAL ACTIVATOR HCAR"/>
    <property type="match status" value="1"/>
</dbReference>
<dbReference type="InterPro" id="IPR000847">
    <property type="entry name" value="LysR_HTH_N"/>
</dbReference>
<dbReference type="InterPro" id="IPR005119">
    <property type="entry name" value="LysR_subst-bd"/>
</dbReference>
<feature type="domain" description="HTH lysR-type" evidence="5">
    <location>
        <begin position="1"/>
        <end position="58"/>
    </location>
</feature>
<evidence type="ECO:0000259" key="5">
    <source>
        <dbReference type="PROSITE" id="PS50931"/>
    </source>
</evidence>
<dbReference type="Pfam" id="PF00126">
    <property type="entry name" value="HTH_1"/>
    <property type="match status" value="1"/>
</dbReference>
<dbReference type="AlphaFoldDB" id="A0AAU2VE45"/>
<protein>
    <submittedName>
        <fullName evidence="6">LysR substrate-binding domain-containing protein</fullName>
    </submittedName>
</protein>
<dbReference type="Gene3D" id="1.10.10.10">
    <property type="entry name" value="Winged helix-like DNA-binding domain superfamily/Winged helix DNA-binding domain"/>
    <property type="match status" value="1"/>
</dbReference>
<dbReference type="PANTHER" id="PTHR30346">
    <property type="entry name" value="TRANSCRIPTIONAL DUAL REGULATOR HCAR-RELATED"/>
    <property type="match status" value="1"/>
</dbReference>
<keyword evidence="2" id="KW-0805">Transcription regulation</keyword>
<dbReference type="SUPFAM" id="SSF46785">
    <property type="entry name" value="Winged helix' DNA-binding domain"/>
    <property type="match status" value="1"/>
</dbReference>
<dbReference type="PRINTS" id="PR00039">
    <property type="entry name" value="HTHLYSR"/>
</dbReference>
<dbReference type="PROSITE" id="PS50931">
    <property type="entry name" value="HTH_LYSR"/>
    <property type="match status" value="1"/>
</dbReference>
<organism evidence="6">
    <name type="scientific">Streptomyces sp. NBC_00003</name>
    <dbReference type="NCBI Taxonomy" id="2903608"/>
    <lineage>
        <taxon>Bacteria</taxon>
        <taxon>Bacillati</taxon>
        <taxon>Actinomycetota</taxon>
        <taxon>Actinomycetes</taxon>
        <taxon>Kitasatosporales</taxon>
        <taxon>Streptomycetaceae</taxon>
        <taxon>Streptomyces</taxon>
    </lineage>
</organism>
<proteinExistence type="inferred from homology"/>
<name>A0AAU2VE45_9ACTN</name>
<dbReference type="Gene3D" id="3.40.190.10">
    <property type="entry name" value="Periplasmic binding protein-like II"/>
    <property type="match status" value="3"/>
</dbReference>
<sequence>MESREIEIFLTLTEELHFARTAERLLVSQARVSQTIKKLERRFGTALFERTSRRVALTPVGRRLRDDIGPAFIRIQEGIARATEAGRGVAGPLRVGFSGALQGDLVLSVQAALRVRNAECEVRLQEVPEGDPYGPLRSGEADVAIVRFPVAEPDLATGPVLISDVMMLAVPARHRLARRDAIGEGDLVGETVLPAGSLQETLARVGAGQGVHPVPSQTAVYQTRPTIAYVPYPDAPPAEFGAVWRKTADNARIRAFVDAAAALVRTEGGPTQVCGACRADAVSPTCR</sequence>
<accession>A0AAU2VE45</accession>
<dbReference type="InterPro" id="IPR036390">
    <property type="entry name" value="WH_DNA-bd_sf"/>
</dbReference>
<reference evidence="6" key="1">
    <citation type="submission" date="2022-10" db="EMBL/GenBank/DDBJ databases">
        <title>The complete genomes of actinobacterial strains from the NBC collection.</title>
        <authorList>
            <person name="Joergensen T.S."/>
            <person name="Alvarez Arevalo M."/>
            <person name="Sterndorff E.B."/>
            <person name="Faurdal D."/>
            <person name="Vuksanovic O."/>
            <person name="Mourched A.-S."/>
            <person name="Charusanti P."/>
            <person name="Shaw S."/>
            <person name="Blin K."/>
            <person name="Weber T."/>
        </authorList>
    </citation>
    <scope>NUCLEOTIDE SEQUENCE</scope>
    <source>
        <strain evidence="6">NBC_00003</strain>
    </source>
</reference>
<evidence type="ECO:0000256" key="3">
    <source>
        <dbReference type="ARBA" id="ARBA00023125"/>
    </source>
</evidence>
<evidence type="ECO:0000256" key="1">
    <source>
        <dbReference type="ARBA" id="ARBA00009437"/>
    </source>
</evidence>
<dbReference type="GO" id="GO:0003677">
    <property type="term" value="F:DNA binding"/>
    <property type="evidence" value="ECO:0007669"/>
    <property type="project" value="UniProtKB-KW"/>
</dbReference>
<dbReference type="GO" id="GO:0032993">
    <property type="term" value="C:protein-DNA complex"/>
    <property type="evidence" value="ECO:0007669"/>
    <property type="project" value="TreeGrafter"/>
</dbReference>
<comment type="similarity">
    <text evidence="1">Belongs to the LysR transcriptional regulatory family.</text>
</comment>
<evidence type="ECO:0000313" key="6">
    <source>
        <dbReference type="EMBL" id="WTW65758.1"/>
    </source>
</evidence>